<dbReference type="PROSITE" id="PS50929">
    <property type="entry name" value="ABC_TM1F"/>
    <property type="match status" value="1"/>
</dbReference>
<evidence type="ECO:0000259" key="9">
    <source>
        <dbReference type="PROSITE" id="PS50929"/>
    </source>
</evidence>
<dbReference type="PROSITE" id="PS50893">
    <property type="entry name" value="ABC_TRANSPORTER_2"/>
    <property type="match status" value="1"/>
</dbReference>
<keyword evidence="2 7" id="KW-0812">Transmembrane</keyword>
<accession>A0A6M8B4Q4</accession>
<dbReference type="GO" id="GO:0015421">
    <property type="term" value="F:ABC-type oligopeptide transporter activity"/>
    <property type="evidence" value="ECO:0007669"/>
    <property type="project" value="TreeGrafter"/>
</dbReference>
<evidence type="ECO:0000259" key="8">
    <source>
        <dbReference type="PROSITE" id="PS50893"/>
    </source>
</evidence>
<dbReference type="SMART" id="SM00382">
    <property type="entry name" value="AAA"/>
    <property type="match status" value="1"/>
</dbReference>
<gene>
    <name evidence="10" type="ORF">HPC72_04475</name>
</gene>
<keyword evidence="5 7" id="KW-1133">Transmembrane helix</keyword>
<comment type="subcellular location">
    <subcellularLocation>
        <location evidence="1">Cell membrane</location>
        <topology evidence="1">Multi-pass membrane protein</topology>
    </subcellularLocation>
</comment>
<dbReference type="AlphaFoldDB" id="A0A6M8B4Q4"/>
<dbReference type="Gene3D" id="3.40.50.300">
    <property type="entry name" value="P-loop containing nucleotide triphosphate hydrolases"/>
    <property type="match status" value="1"/>
</dbReference>
<proteinExistence type="predicted"/>
<dbReference type="EMBL" id="CP053642">
    <property type="protein sequence ID" value="QKD79607.1"/>
    <property type="molecule type" value="Genomic_DNA"/>
</dbReference>
<evidence type="ECO:0000256" key="3">
    <source>
        <dbReference type="ARBA" id="ARBA00022741"/>
    </source>
</evidence>
<feature type="transmembrane region" description="Helical" evidence="7">
    <location>
        <begin position="36"/>
        <end position="61"/>
    </location>
</feature>
<dbReference type="GO" id="GO:0005886">
    <property type="term" value="C:plasma membrane"/>
    <property type="evidence" value="ECO:0007669"/>
    <property type="project" value="UniProtKB-SubCell"/>
</dbReference>
<dbReference type="SUPFAM" id="SSF90123">
    <property type="entry name" value="ABC transporter transmembrane region"/>
    <property type="match status" value="1"/>
</dbReference>
<evidence type="ECO:0000256" key="5">
    <source>
        <dbReference type="ARBA" id="ARBA00022989"/>
    </source>
</evidence>
<keyword evidence="4 10" id="KW-0067">ATP-binding</keyword>
<name>A0A6M8B4Q4_9ACTO</name>
<feature type="domain" description="ABC transporter" evidence="8">
    <location>
        <begin position="355"/>
        <end position="597"/>
    </location>
</feature>
<evidence type="ECO:0000313" key="10">
    <source>
        <dbReference type="EMBL" id="QKD79607.1"/>
    </source>
</evidence>
<evidence type="ECO:0000256" key="2">
    <source>
        <dbReference type="ARBA" id="ARBA00022692"/>
    </source>
</evidence>
<sequence length="603" mass="66205">METEFESRLLMRGAAPLSRTMSIAWSRIDGSARRRFAVIGILSIVSGVLPGAQVYAVGALVSSVVDSADYRGYLVWAIVFGVVVFVKYVLENIIKFLGDVLTLRLSYDIEIDAVQRLGDMEVQNFESSKTYDIIQRVDESTGEHVYGLFDTLRSAIQALLSLLSICAVLWQWSPVIASMLLVAPIPGCVATFRVQTRAYDIEYKRATKARLAGYLRGLLMSDSAKKETRLFRLDELFTNSYSSIKKNFLRQDIGLARFALLQAGGLGAASVLASFGAVVYAAIIAGVHNRVGELAGFISATTQVGPLVLAAFIGFTGIYQHLLYVSNWAALVDTQPARIAEGAFRGPSDGRGGSVEFRNVSFRYPGTDVLALNDVSFSIDSGSITAFVGINGCGKSTICKLLLRFYEPDEGEIFVDGRPIGELSREYLYSWSSALFQDFVKYERSLRDNIEYGYPRDRGTADDERLWDSLEAVGLRDWAMSLPERLNTMLGRHFEGGHQPSIGQWQRIAAARALVKKPRLLVLDEPTASVDAVSEKILFEAMAALGGETTVVLVSHRFATVAHADRIIVIDDGAVVGVGGHADLMEDCAHYRDMYDAQGLQSR</sequence>
<dbReference type="InterPro" id="IPR011527">
    <property type="entry name" value="ABC1_TM_dom"/>
</dbReference>
<keyword evidence="6 7" id="KW-0472">Membrane</keyword>
<evidence type="ECO:0000256" key="1">
    <source>
        <dbReference type="ARBA" id="ARBA00004651"/>
    </source>
</evidence>
<dbReference type="Proteomes" id="UP000504752">
    <property type="component" value="Chromosome"/>
</dbReference>
<dbReference type="InterPro" id="IPR003593">
    <property type="entry name" value="AAA+_ATPase"/>
</dbReference>
<evidence type="ECO:0000256" key="7">
    <source>
        <dbReference type="SAM" id="Phobius"/>
    </source>
</evidence>
<dbReference type="PANTHER" id="PTHR43394:SF1">
    <property type="entry name" value="ATP-BINDING CASSETTE SUB-FAMILY B MEMBER 10, MITOCHONDRIAL"/>
    <property type="match status" value="1"/>
</dbReference>
<evidence type="ECO:0000256" key="4">
    <source>
        <dbReference type="ARBA" id="ARBA00022840"/>
    </source>
</evidence>
<organism evidence="10 11">
    <name type="scientific">Actinomyces marmotae</name>
    <dbReference type="NCBI Taxonomy" id="2737173"/>
    <lineage>
        <taxon>Bacteria</taxon>
        <taxon>Bacillati</taxon>
        <taxon>Actinomycetota</taxon>
        <taxon>Actinomycetes</taxon>
        <taxon>Actinomycetales</taxon>
        <taxon>Actinomycetaceae</taxon>
        <taxon>Actinomyces</taxon>
    </lineage>
</organism>
<dbReference type="GO" id="GO:0016887">
    <property type="term" value="F:ATP hydrolysis activity"/>
    <property type="evidence" value="ECO:0007669"/>
    <property type="project" value="InterPro"/>
</dbReference>
<evidence type="ECO:0000313" key="11">
    <source>
        <dbReference type="Proteomes" id="UP000504752"/>
    </source>
</evidence>
<keyword evidence="3" id="KW-0547">Nucleotide-binding</keyword>
<feature type="domain" description="ABC transmembrane type-1" evidence="9">
    <location>
        <begin position="37"/>
        <end position="320"/>
    </location>
</feature>
<evidence type="ECO:0000256" key="6">
    <source>
        <dbReference type="ARBA" id="ARBA00023136"/>
    </source>
</evidence>
<dbReference type="SUPFAM" id="SSF52540">
    <property type="entry name" value="P-loop containing nucleoside triphosphate hydrolases"/>
    <property type="match status" value="1"/>
</dbReference>
<reference evidence="10 11" key="1">
    <citation type="submission" date="2020-05" db="EMBL/GenBank/DDBJ databases">
        <title>Actinomyces sp. zg-325.</title>
        <authorList>
            <person name="Yang C."/>
        </authorList>
    </citation>
    <scope>NUCLEOTIDE SEQUENCE [LARGE SCALE GENOMIC DNA]</scope>
    <source>
        <strain evidence="11">zg-325</strain>
    </source>
</reference>
<dbReference type="Pfam" id="PF00664">
    <property type="entry name" value="ABC_membrane"/>
    <property type="match status" value="1"/>
</dbReference>
<dbReference type="InterPro" id="IPR027417">
    <property type="entry name" value="P-loop_NTPase"/>
</dbReference>
<protein>
    <submittedName>
        <fullName evidence="10">ABC transporter ATP-binding protein</fullName>
    </submittedName>
</protein>
<dbReference type="InterPro" id="IPR039421">
    <property type="entry name" value="Type_1_exporter"/>
</dbReference>
<dbReference type="InterPro" id="IPR036640">
    <property type="entry name" value="ABC1_TM_sf"/>
</dbReference>
<keyword evidence="11" id="KW-1185">Reference proteome</keyword>
<feature type="transmembrane region" description="Helical" evidence="7">
    <location>
        <begin position="295"/>
        <end position="319"/>
    </location>
</feature>
<dbReference type="PANTHER" id="PTHR43394">
    <property type="entry name" value="ATP-DEPENDENT PERMEASE MDL1, MITOCHONDRIAL"/>
    <property type="match status" value="1"/>
</dbReference>
<dbReference type="GO" id="GO:0005524">
    <property type="term" value="F:ATP binding"/>
    <property type="evidence" value="ECO:0007669"/>
    <property type="project" value="UniProtKB-KW"/>
</dbReference>
<feature type="transmembrane region" description="Helical" evidence="7">
    <location>
        <begin position="255"/>
        <end position="283"/>
    </location>
</feature>
<feature type="transmembrane region" description="Helical" evidence="7">
    <location>
        <begin position="73"/>
        <end position="90"/>
    </location>
</feature>
<dbReference type="InterPro" id="IPR003439">
    <property type="entry name" value="ABC_transporter-like_ATP-bd"/>
</dbReference>
<dbReference type="Pfam" id="PF00005">
    <property type="entry name" value="ABC_tran"/>
    <property type="match status" value="1"/>
</dbReference>
<dbReference type="KEGG" id="amam:HPC72_04475"/>
<dbReference type="Gene3D" id="1.20.1560.10">
    <property type="entry name" value="ABC transporter type 1, transmembrane domain"/>
    <property type="match status" value="1"/>
</dbReference>